<dbReference type="EMBL" id="FNCF01000001">
    <property type="protein sequence ID" value="SDF48081.1"/>
    <property type="molecule type" value="Genomic_DNA"/>
</dbReference>
<feature type="transmembrane region" description="Helical" evidence="6">
    <location>
        <begin position="140"/>
        <end position="159"/>
    </location>
</feature>
<evidence type="ECO:0000313" key="8">
    <source>
        <dbReference type="Proteomes" id="UP000198863"/>
    </source>
</evidence>
<gene>
    <name evidence="7" type="ORF">SAMN05660324_0240</name>
</gene>
<evidence type="ECO:0000256" key="4">
    <source>
        <dbReference type="ARBA" id="ARBA00022989"/>
    </source>
</evidence>
<keyword evidence="5 6" id="KW-0472">Membrane</keyword>
<feature type="transmembrane region" description="Helical" evidence="6">
    <location>
        <begin position="171"/>
        <end position="193"/>
    </location>
</feature>
<keyword evidence="8" id="KW-1185">Reference proteome</keyword>
<evidence type="ECO:0000256" key="5">
    <source>
        <dbReference type="ARBA" id="ARBA00023136"/>
    </source>
</evidence>
<dbReference type="AlphaFoldDB" id="A0A1G7LFA8"/>
<evidence type="ECO:0000256" key="3">
    <source>
        <dbReference type="ARBA" id="ARBA00022692"/>
    </source>
</evidence>
<feature type="transmembrane region" description="Helical" evidence="6">
    <location>
        <begin position="6"/>
        <end position="25"/>
    </location>
</feature>
<keyword evidence="4 6" id="KW-1133">Transmembrane helix</keyword>
<name>A0A1G7LFA8_9ACTN</name>
<feature type="transmembrane region" description="Helical" evidence="6">
    <location>
        <begin position="213"/>
        <end position="238"/>
    </location>
</feature>
<dbReference type="RefSeq" id="WP_165640084.1">
    <property type="nucleotide sequence ID" value="NZ_FNCF01000001.1"/>
</dbReference>
<feature type="transmembrane region" description="Helical" evidence="6">
    <location>
        <begin position="115"/>
        <end position="134"/>
    </location>
</feature>
<reference evidence="8" key="1">
    <citation type="submission" date="2016-10" db="EMBL/GenBank/DDBJ databases">
        <authorList>
            <person name="Varghese N."/>
            <person name="Submissions S."/>
        </authorList>
    </citation>
    <scope>NUCLEOTIDE SEQUENCE [LARGE SCALE GENOMIC DNA]</scope>
    <source>
        <strain evidence="8">DSM 44526</strain>
    </source>
</reference>
<evidence type="ECO:0000256" key="2">
    <source>
        <dbReference type="ARBA" id="ARBA00022475"/>
    </source>
</evidence>
<evidence type="ECO:0000256" key="1">
    <source>
        <dbReference type="ARBA" id="ARBA00004651"/>
    </source>
</evidence>
<dbReference type="InterPro" id="IPR019108">
    <property type="entry name" value="Caa3_assmbl_CtaG-rel"/>
</dbReference>
<keyword evidence="3 6" id="KW-0812">Transmembrane</keyword>
<accession>A0A1G7LFA8</accession>
<keyword evidence="2" id="KW-1003">Cell membrane</keyword>
<feature type="transmembrane region" description="Helical" evidence="6">
    <location>
        <begin position="37"/>
        <end position="55"/>
    </location>
</feature>
<comment type="subcellular location">
    <subcellularLocation>
        <location evidence="1">Cell membrane</location>
        <topology evidence="1">Multi-pass membrane protein</topology>
    </subcellularLocation>
</comment>
<evidence type="ECO:0000256" key="6">
    <source>
        <dbReference type="SAM" id="Phobius"/>
    </source>
</evidence>
<organism evidence="7 8">
    <name type="scientific">Klenkia brasiliensis</name>
    <dbReference type="NCBI Taxonomy" id="333142"/>
    <lineage>
        <taxon>Bacteria</taxon>
        <taxon>Bacillati</taxon>
        <taxon>Actinomycetota</taxon>
        <taxon>Actinomycetes</taxon>
        <taxon>Geodermatophilales</taxon>
        <taxon>Geodermatophilaceae</taxon>
        <taxon>Klenkia</taxon>
    </lineage>
</organism>
<dbReference type="Pfam" id="PF09678">
    <property type="entry name" value="Caa3_CtaG"/>
    <property type="match status" value="1"/>
</dbReference>
<proteinExistence type="predicted"/>
<feature type="transmembrane region" description="Helical" evidence="6">
    <location>
        <begin position="75"/>
        <end position="94"/>
    </location>
</feature>
<dbReference type="GO" id="GO:0005886">
    <property type="term" value="C:plasma membrane"/>
    <property type="evidence" value="ECO:0007669"/>
    <property type="project" value="UniProtKB-SubCell"/>
</dbReference>
<evidence type="ECO:0000313" key="7">
    <source>
        <dbReference type="EMBL" id="SDF48081.1"/>
    </source>
</evidence>
<protein>
    <submittedName>
        <fullName evidence="7">Putative copper resistance protein D</fullName>
    </submittedName>
</protein>
<sequence length="277" mass="29954">MLTLWRPDWLVLGVLAVLVVAVVRARLRVRSAGQTWPVLRDVSFAAGVLLAAWVTSGWLQVEGRQVEWVWTAQELLLLLVVPVLLVAGQPVALLRGHRRWPRALRVVGHPALSPLYVPVAAGLLFFGGVGQLALSSEPAGWAVHLVLLGLGALIALPLVDRDDARSSLAVGAALAVGVVELLLDAVPGIVLRLETHLTVPWFDAPGWLAGQQAAGGLLWTVAEVLDLPFLVLTVLQWIRVERREAVRVDAELDEAAPSAEPWWLADPALRARYGPRA</sequence>
<dbReference type="Proteomes" id="UP000198863">
    <property type="component" value="Unassembled WGS sequence"/>
</dbReference>